<gene>
    <name evidence="1" type="ORF">SAMN05216178_4342</name>
</gene>
<protein>
    <submittedName>
        <fullName evidence="1">Ser-tRNA(Ala) deacylase AlaX (Editing enzyme)</fullName>
    </submittedName>
</protein>
<reference evidence="2" key="1">
    <citation type="submission" date="2016-10" db="EMBL/GenBank/DDBJ databases">
        <authorList>
            <person name="Varghese N."/>
            <person name="Submissions S."/>
        </authorList>
    </citation>
    <scope>NUCLEOTIDE SEQUENCE [LARGE SCALE GENOMIC DNA]</scope>
    <source>
        <strain evidence="2">DSM 9751</strain>
    </source>
</reference>
<dbReference type="InterPro" id="IPR009000">
    <property type="entry name" value="Transl_B-barrel_sf"/>
</dbReference>
<dbReference type="GO" id="GO:0000166">
    <property type="term" value="F:nucleotide binding"/>
    <property type="evidence" value="ECO:0007669"/>
    <property type="project" value="InterPro"/>
</dbReference>
<dbReference type="InterPro" id="IPR018163">
    <property type="entry name" value="Thr/Ala-tRNA-synth_IIc_edit"/>
</dbReference>
<dbReference type="SUPFAM" id="SSF55186">
    <property type="entry name" value="ThrRS/AlaRS common domain"/>
    <property type="match status" value="1"/>
</dbReference>
<dbReference type="InterPro" id="IPR051335">
    <property type="entry name" value="Alanyl-tRNA_Editing_Enzymes"/>
</dbReference>
<evidence type="ECO:0000313" key="2">
    <source>
        <dbReference type="Proteomes" id="UP000198982"/>
    </source>
</evidence>
<sequence>MTLRLYYEHDLLTAQVELLSCIPRDGLFAATLHATPFHPQGGGQPSDTGWIGAAQVLRVAQEDEQIVHYLSLPLTPGSHAARVDEPQRLFNSRMHSAGHLIGHFVQSRGWTPIKAHHWPGEGRVSFKPDEQPGEIDCAEVQNALEQWIGEDWPRHISLAAGTRQVGFGPLPAYGCGGTHVQHLQQLGRVNIDSISQKKGTLSVSYSLD</sequence>
<dbReference type="PANTHER" id="PTHR43462">
    <property type="entry name" value="ALANYL-TRNA EDITING PROTEIN"/>
    <property type="match status" value="1"/>
</dbReference>
<accession>A0A1H4RTX9</accession>
<proteinExistence type="predicted"/>
<dbReference type="RefSeq" id="WP_092316861.1">
    <property type="nucleotide sequence ID" value="NZ_FNTJ01000001.1"/>
</dbReference>
<keyword evidence="2" id="KW-1185">Reference proteome</keyword>
<dbReference type="Gene3D" id="2.40.30.130">
    <property type="match status" value="1"/>
</dbReference>
<dbReference type="AlphaFoldDB" id="A0A1H4RTX9"/>
<organism evidence="1 2">
    <name type="scientific">Pseudomonas saponiphila</name>
    <dbReference type="NCBI Taxonomy" id="556534"/>
    <lineage>
        <taxon>Bacteria</taxon>
        <taxon>Pseudomonadati</taxon>
        <taxon>Pseudomonadota</taxon>
        <taxon>Gammaproteobacteria</taxon>
        <taxon>Pseudomonadales</taxon>
        <taxon>Pseudomonadaceae</taxon>
        <taxon>Pseudomonas</taxon>
    </lineage>
</organism>
<dbReference type="SUPFAM" id="SSF50447">
    <property type="entry name" value="Translation proteins"/>
    <property type="match status" value="1"/>
</dbReference>
<name>A0A1H4RTX9_9PSED</name>
<evidence type="ECO:0000313" key="1">
    <source>
        <dbReference type="EMBL" id="SEC35306.1"/>
    </source>
</evidence>
<dbReference type="EMBL" id="FNTJ01000001">
    <property type="protein sequence ID" value="SEC35306.1"/>
    <property type="molecule type" value="Genomic_DNA"/>
</dbReference>
<dbReference type="PANTHER" id="PTHR43462:SF2">
    <property type="entry name" value="THREONYL AND ALANYL TRNA SYNTHETASE SECOND ADDITIONAL DOMAIN-CONTAINING PROTEIN"/>
    <property type="match status" value="1"/>
</dbReference>
<dbReference type="Gene3D" id="3.30.980.10">
    <property type="entry name" value="Threonyl-trna Synthetase, Chain A, domain 2"/>
    <property type="match status" value="1"/>
</dbReference>
<dbReference type="Proteomes" id="UP000198982">
    <property type="component" value="Unassembled WGS sequence"/>
</dbReference>